<evidence type="ECO:0000256" key="2">
    <source>
        <dbReference type="SAM" id="SignalP"/>
    </source>
</evidence>
<dbReference type="EMBL" id="HBEQ01003307">
    <property type="protein sequence ID" value="CAD8515123.1"/>
    <property type="molecule type" value="Transcribed_RNA"/>
</dbReference>
<gene>
    <name evidence="3" type="ORF">MCOM1403_LOCUS2548</name>
</gene>
<feature type="signal peptide" evidence="2">
    <location>
        <begin position="1"/>
        <end position="27"/>
    </location>
</feature>
<accession>A0A7S0I9N7</accession>
<reference evidence="3" key="1">
    <citation type="submission" date="2021-01" db="EMBL/GenBank/DDBJ databases">
        <authorList>
            <person name="Corre E."/>
            <person name="Pelletier E."/>
            <person name="Niang G."/>
            <person name="Scheremetjew M."/>
            <person name="Finn R."/>
            <person name="Kale V."/>
            <person name="Holt S."/>
            <person name="Cochrane G."/>
            <person name="Meng A."/>
            <person name="Brown T."/>
            <person name="Cohen L."/>
        </authorList>
    </citation>
    <scope>NUCLEOTIDE SEQUENCE</scope>
    <source>
        <strain evidence="3">CCMP1723</strain>
    </source>
</reference>
<keyword evidence="2" id="KW-0732">Signal</keyword>
<name>A0A7S0I9N7_MICPS</name>
<evidence type="ECO:0000313" key="3">
    <source>
        <dbReference type="EMBL" id="CAD8515123.1"/>
    </source>
</evidence>
<proteinExistence type="predicted"/>
<feature type="compositionally biased region" description="Low complexity" evidence="1">
    <location>
        <begin position="28"/>
        <end position="39"/>
    </location>
</feature>
<protein>
    <submittedName>
        <fullName evidence="3">Uncharacterized protein</fullName>
    </submittedName>
</protein>
<feature type="region of interest" description="Disordered" evidence="1">
    <location>
        <begin position="28"/>
        <end position="50"/>
    </location>
</feature>
<feature type="chain" id="PRO_5031386284" evidence="2">
    <location>
        <begin position="28"/>
        <end position="269"/>
    </location>
</feature>
<organism evidence="3">
    <name type="scientific">Micromonas pusilla</name>
    <name type="common">Picoplanktonic green alga</name>
    <name type="synonym">Chromulina pusilla</name>
    <dbReference type="NCBI Taxonomy" id="38833"/>
    <lineage>
        <taxon>Eukaryota</taxon>
        <taxon>Viridiplantae</taxon>
        <taxon>Chlorophyta</taxon>
        <taxon>Mamiellophyceae</taxon>
        <taxon>Mamiellales</taxon>
        <taxon>Mamiellaceae</taxon>
        <taxon>Micromonas</taxon>
    </lineage>
</organism>
<dbReference type="AlphaFoldDB" id="A0A7S0I9N7"/>
<evidence type="ECO:0000256" key="1">
    <source>
        <dbReference type="SAM" id="MobiDB-lite"/>
    </source>
</evidence>
<sequence>MRAFDDGFRRGALATALCLAAAAAVAADHETSPTPESSTQPPPDPPSHFFPRATDVTAVATYALAVDADTSAGGSRAGTHALVTALGSNSVPATVHFASHCGAETFYEGGATLPVDVGPVRSAAAWDGDVALGTAQAPGVVVSAGAVTPGVVTLRPGEDVLAAATAGPGPTFLFATWTAPSVVVKLQKDERTGGLVRRGAITLPLGVDYVRAAASRTDASTGTRRSLFATDTSPAVVAEIRDDDLSLASAAVARGAEFVRAGATVRPIN</sequence>